<feature type="signal peptide" evidence="8">
    <location>
        <begin position="1"/>
        <end position="22"/>
    </location>
</feature>
<evidence type="ECO:0000256" key="6">
    <source>
        <dbReference type="ARBA" id="ARBA00023157"/>
    </source>
</evidence>
<keyword evidence="11" id="KW-1185">Reference proteome</keyword>
<name>A0A345D8R6_9BURK</name>
<dbReference type="RefSeq" id="WP_114562023.1">
    <property type="nucleotide sequence ID" value="NZ_CP031124.1"/>
</dbReference>
<dbReference type="PROSITE" id="PS51257">
    <property type="entry name" value="PROKAR_LIPOPROTEIN"/>
    <property type="match status" value="1"/>
</dbReference>
<dbReference type="PROSITE" id="PS00194">
    <property type="entry name" value="THIOREDOXIN_1"/>
    <property type="match status" value="1"/>
</dbReference>
<dbReference type="PANTHER" id="PTHR35891:SF3">
    <property type="entry name" value="THIOL:DISULFIDE INTERCHANGE PROTEIN DSBL"/>
    <property type="match status" value="1"/>
</dbReference>
<feature type="chain" id="PRO_5017079193" description="Thiol:disulfide interchange protein DsbA" evidence="8">
    <location>
        <begin position="23"/>
        <end position="249"/>
    </location>
</feature>
<accession>A0A345D8R6</accession>
<organism evidence="10 11">
    <name type="scientific">Ephemeroptericola cinctiostellae</name>
    <dbReference type="NCBI Taxonomy" id="2268024"/>
    <lineage>
        <taxon>Bacteria</taxon>
        <taxon>Pseudomonadati</taxon>
        <taxon>Pseudomonadota</taxon>
        <taxon>Betaproteobacteria</taxon>
        <taxon>Burkholderiales</taxon>
        <taxon>Burkholderiaceae</taxon>
        <taxon>Ephemeroptericola</taxon>
    </lineage>
</organism>
<evidence type="ECO:0000313" key="10">
    <source>
        <dbReference type="EMBL" id="AXF84754.1"/>
    </source>
</evidence>
<gene>
    <name evidence="10" type="primary">dsbA_1</name>
    <name evidence="10" type="ORF">DTO96_100464</name>
</gene>
<dbReference type="InterPro" id="IPR001853">
    <property type="entry name" value="DSBA-like_thioredoxin_dom"/>
</dbReference>
<dbReference type="PROSITE" id="PS51352">
    <property type="entry name" value="THIOREDOXIN_2"/>
    <property type="match status" value="1"/>
</dbReference>
<evidence type="ECO:0000256" key="8">
    <source>
        <dbReference type="SAM" id="SignalP"/>
    </source>
</evidence>
<keyword evidence="5" id="KW-0574">Periplasm</keyword>
<keyword evidence="4 8" id="KW-0732">Signal</keyword>
<dbReference type="Proteomes" id="UP000252182">
    <property type="component" value="Chromosome"/>
</dbReference>
<dbReference type="AlphaFoldDB" id="A0A345D8R6"/>
<evidence type="ECO:0000313" key="11">
    <source>
        <dbReference type="Proteomes" id="UP000252182"/>
    </source>
</evidence>
<protein>
    <recommendedName>
        <fullName evidence="3">Thiol:disulfide interchange protein DsbA</fullName>
    </recommendedName>
</protein>
<dbReference type="KEGG" id="hyf:DTO96_100464"/>
<dbReference type="InterPro" id="IPR023205">
    <property type="entry name" value="DsbA/DsbL"/>
</dbReference>
<dbReference type="OrthoDB" id="9784896at2"/>
<dbReference type="Gene3D" id="3.40.30.10">
    <property type="entry name" value="Glutaredoxin"/>
    <property type="match status" value="1"/>
</dbReference>
<dbReference type="InterPro" id="IPR050824">
    <property type="entry name" value="Thiol_disulfide_DsbA"/>
</dbReference>
<dbReference type="GO" id="GO:0015036">
    <property type="term" value="F:disulfide oxidoreductase activity"/>
    <property type="evidence" value="ECO:0007669"/>
    <property type="project" value="UniProtKB-ARBA"/>
</dbReference>
<dbReference type="InterPro" id="IPR013766">
    <property type="entry name" value="Thioredoxin_domain"/>
</dbReference>
<evidence type="ECO:0000256" key="3">
    <source>
        <dbReference type="ARBA" id="ARBA00013831"/>
    </source>
</evidence>
<evidence type="ECO:0000256" key="5">
    <source>
        <dbReference type="ARBA" id="ARBA00022764"/>
    </source>
</evidence>
<feature type="domain" description="Thioredoxin" evidence="9">
    <location>
        <begin position="38"/>
        <end position="242"/>
    </location>
</feature>
<evidence type="ECO:0000259" key="9">
    <source>
        <dbReference type="PROSITE" id="PS51352"/>
    </source>
</evidence>
<dbReference type="InterPro" id="IPR036249">
    <property type="entry name" value="Thioredoxin-like_sf"/>
</dbReference>
<dbReference type="CDD" id="cd03019">
    <property type="entry name" value="DsbA_DsbA"/>
    <property type="match status" value="1"/>
</dbReference>
<comment type="similarity">
    <text evidence="2">Belongs to the thioredoxin family. DsbA subfamily.</text>
</comment>
<evidence type="ECO:0000256" key="2">
    <source>
        <dbReference type="ARBA" id="ARBA00005791"/>
    </source>
</evidence>
<dbReference type="Pfam" id="PF01323">
    <property type="entry name" value="DSBA"/>
    <property type="match status" value="1"/>
</dbReference>
<reference evidence="11" key="1">
    <citation type="submission" date="2018-07" db="EMBL/GenBank/DDBJ databases">
        <authorList>
            <person name="Kim H."/>
        </authorList>
    </citation>
    <scope>NUCLEOTIDE SEQUENCE [LARGE SCALE GENOMIC DNA]</scope>
    <source>
        <strain evidence="11">F02</strain>
    </source>
</reference>
<dbReference type="GO" id="GO:0042597">
    <property type="term" value="C:periplasmic space"/>
    <property type="evidence" value="ECO:0007669"/>
    <property type="project" value="UniProtKB-SubCell"/>
</dbReference>
<dbReference type="PANTHER" id="PTHR35891">
    <property type="entry name" value="THIOL:DISULFIDE INTERCHANGE PROTEIN DSBA"/>
    <property type="match status" value="1"/>
</dbReference>
<evidence type="ECO:0000256" key="4">
    <source>
        <dbReference type="ARBA" id="ARBA00022729"/>
    </source>
</evidence>
<evidence type="ECO:0000256" key="7">
    <source>
        <dbReference type="ARBA" id="ARBA00023284"/>
    </source>
</evidence>
<dbReference type="EMBL" id="CP031124">
    <property type="protein sequence ID" value="AXF84754.1"/>
    <property type="molecule type" value="Genomic_DNA"/>
</dbReference>
<evidence type="ECO:0000256" key="1">
    <source>
        <dbReference type="ARBA" id="ARBA00004418"/>
    </source>
</evidence>
<comment type="subcellular location">
    <subcellularLocation>
        <location evidence="1">Periplasm</location>
    </subcellularLocation>
</comment>
<sequence>MISHFKKAIWLSSLAASLVLTACGKTETKPAATPSAPAAAQPSAPAATPTTYSAADFKTDGVTLTEGQNYKKVAAPQPVQVAGKIEVLEFFWYGCPHCNAIEPIVQAWKKTLGNDVNFIRIPAFWGKPMDEHQKIFYALASLKKNDEMDGKVFHALHEEGLGLAKPDLISEFMVKNGIDKAAWDTAYNSFGVNTEVTKANSLFKAYGLDGVPSFVVDGKYIAGTAMTGETPATLKVVNKLIEQERSVKK</sequence>
<keyword evidence="6" id="KW-1015">Disulfide bond</keyword>
<dbReference type="InterPro" id="IPR017937">
    <property type="entry name" value="Thioredoxin_CS"/>
</dbReference>
<proteinExistence type="inferred from homology"/>
<keyword evidence="7" id="KW-0676">Redox-active center</keyword>
<dbReference type="SUPFAM" id="SSF52833">
    <property type="entry name" value="Thioredoxin-like"/>
    <property type="match status" value="1"/>
</dbReference>